<comment type="caution">
    <text evidence="1">The sequence shown here is derived from an EMBL/GenBank/DDBJ whole genome shotgun (WGS) entry which is preliminary data.</text>
</comment>
<protein>
    <submittedName>
        <fullName evidence="1">Uncharacterized protein</fullName>
    </submittedName>
</protein>
<sequence length="77" mass="8842">MENSFQKILATNSAEELDVENRNISINSKNIAYSITESNFHRFQTPILDDDQVAIGYFALVVTNENEQIDECFVINR</sequence>
<keyword evidence="2" id="KW-1185">Reference proteome</keyword>
<proteinExistence type="predicted"/>
<dbReference type="EMBL" id="SSHJ02000006">
    <property type="protein sequence ID" value="MFN0256250.1"/>
    <property type="molecule type" value="Genomic_DNA"/>
</dbReference>
<evidence type="ECO:0000313" key="1">
    <source>
        <dbReference type="EMBL" id="MFN0256250.1"/>
    </source>
</evidence>
<dbReference type="RefSeq" id="WP_138723340.1">
    <property type="nucleotide sequence ID" value="NZ_SSHJ02000006.1"/>
</dbReference>
<reference evidence="1 2" key="1">
    <citation type="submission" date="2024-12" db="EMBL/GenBank/DDBJ databases">
        <authorList>
            <person name="Hu S."/>
        </authorList>
    </citation>
    <scope>NUCLEOTIDE SEQUENCE [LARGE SCALE GENOMIC DNA]</scope>
    <source>
        <strain evidence="1 2">THG-T11</strain>
    </source>
</reference>
<organism evidence="1 2">
    <name type="scientific">Pedobacter ureilyticus</name>
    <dbReference type="NCBI Taxonomy" id="1393051"/>
    <lineage>
        <taxon>Bacteria</taxon>
        <taxon>Pseudomonadati</taxon>
        <taxon>Bacteroidota</taxon>
        <taxon>Sphingobacteriia</taxon>
        <taxon>Sphingobacteriales</taxon>
        <taxon>Sphingobacteriaceae</taxon>
        <taxon>Pedobacter</taxon>
    </lineage>
</organism>
<accession>A0ABW9J8J3</accession>
<evidence type="ECO:0000313" key="2">
    <source>
        <dbReference type="Proteomes" id="UP001517247"/>
    </source>
</evidence>
<dbReference type="Proteomes" id="UP001517247">
    <property type="component" value="Unassembled WGS sequence"/>
</dbReference>
<gene>
    <name evidence="1" type="ORF">E6A44_011735</name>
</gene>
<name>A0ABW9J8J3_9SPHI</name>